<protein>
    <recommendedName>
        <fullName evidence="3">DUF7708 domain-containing protein</fullName>
    </recommendedName>
</protein>
<organism evidence="4 5">
    <name type="scientific">Zopfia rhizophila CBS 207.26</name>
    <dbReference type="NCBI Taxonomy" id="1314779"/>
    <lineage>
        <taxon>Eukaryota</taxon>
        <taxon>Fungi</taxon>
        <taxon>Dikarya</taxon>
        <taxon>Ascomycota</taxon>
        <taxon>Pezizomycotina</taxon>
        <taxon>Dothideomycetes</taxon>
        <taxon>Dothideomycetes incertae sedis</taxon>
        <taxon>Zopfiaceae</taxon>
        <taxon>Zopfia</taxon>
    </lineage>
</organism>
<feature type="domain" description="DUF7708" evidence="3">
    <location>
        <begin position="149"/>
        <end position="289"/>
    </location>
</feature>
<dbReference type="InterPro" id="IPR056125">
    <property type="entry name" value="DUF7708"/>
</dbReference>
<evidence type="ECO:0000313" key="5">
    <source>
        <dbReference type="Proteomes" id="UP000800200"/>
    </source>
</evidence>
<dbReference type="PANTHER" id="PTHR40619">
    <property type="entry name" value="FUNGAL STAND N-TERMINAL GOODBYE DOMAIN-CONTAINING PROTEIN"/>
    <property type="match status" value="1"/>
</dbReference>
<keyword evidence="5" id="KW-1185">Reference proteome</keyword>
<evidence type="ECO:0000259" key="3">
    <source>
        <dbReference type="Pfam" id="PF24809"/>
    </source>
</evidence>
<dbReference type="Pfam" id="PF24809">
    <property type="entry name" value="DUF7708"/>
    <property type="match status" value="1"/>
</dbReference>
<keyword evidence="1" id="KW-0175">Coiled coil</keyword>
<gene>
    <name evidence="4" type="ORF">K469DRAFT_593461</name>
</gene>
<dbReference type="AlphaFoldDB" id="A0A6A6DKT9"/>
<reference evidence="4" key="1">
    <citation type="journal article" date="2020" name="Stud. Mycol.">
        <title>101 Dothideomycetes genomes: a test case for predicting lifestyles and emergence of pathogens.</title>
        <authorList>
            <person name="Haridas S."/>
            <person name="Albert R."/>
            <person name="Binder M."/>
            <person name="Bloem J."/>
            <person name="Labutti K."/>
            <person name="Salamov A."/>
            <person name="Andreopoulos B."/>
            <person name="Baker S."/>
            <person name="Barry K."/>
            <person name="Bills G."/>
            <person name="Bluhm B."/>
            <person name="Cannon C."/>
            <person name="Castanera R."/>
            <person name="Culley D."/>
            <person name="Daum C."/>
            <person name="Ezra D."/>
            <person name="Gonzalez J."/>
            <person name="Henrissat B."/>
            <person name="Kuo A."/>
            <person name="Liang C."/>
            <person name="Lipzen A."/>
            <person name="Lutzoni F."/>
            <person name="Magnuson J."/>
            <person name="Mondo S."/>
            <person name="Nolan M."/>
            <person name="Ohm R."/>
            <person name="Pangilinan J."/>
            <person name="Park H.-J."/>
            <person name="Ramirez L."/>
            <person name="Alfaro M."/>
            <person name="Sun H."/>
            <person name="Tritt A."/>
            <person name="Yoshinaga Y."/>
            <person name="Zwiers L.-H."/>
            <person name="Turgeon B."/>
            <person name="Goodwin S."/>
            <person name="Spatafora J."/>
            <person name="Crous P."/>
            <person name="Grigoriev I."/>
        </authorList>
    </citation>
    <scope>NUCLEOTIDE SEQUENCE</scope>
    <source>
        <strain evidence="4">CBS 207.26</strain>
    </source>
</reference>
<feature type="region of interest" description="Disordered" evidence="2">
    <location>
        <begin position="644"/>
        <end position="664"/>
    </location>
</feature>
<evidence type="ECO:0000313" key="4">
    <source>
        <dbReference type="EMBL" id="KAF2180137.1"/>
    </source>
</evidence>
<dbReference type="PANTHER" id="PTHR40619:SF3">
    <property type="entry name" value="FUNGAL STAND N-TERMINAL GOODBYE DOMAIN-CONTAINING PROTEIN"/>
    <property type="match status" value="1"/>
</dbReference>
<proteinExistence type="predicted"/>
<feature type="coiled-coil region" evidence="1">
    <location>
        <begin position="316"/>
        <end position="343"/>
    </location>
</feature>
<accession>A0A6A6DKT9</accession>
<dbReference type="EMBL" id="ML994660">
    <property type="protein sequence ID" value="KAF2180137.1"/>
    <property type="molecule type" value="Genomic_DNA"/>
</dbReference>
<name>A0A6A6DKT9_9PEZI</name>
<evidence type="ECO:0000256" key="1">
    <source>
        <dbReference type="SAM" id="Coils"/>
    </source>
</evidence>
<evidence type="ECO:0000256" key="2">
    <source>
        <dbReference type="SAM" id="MobiDB-lite"/>
    </source>
</evidence>
<dbReference type="OrthoDB" id="4840035at2759"/>
<sequence>MTDNQVIISEGKAWVRRCSAGLETTGAGSTALGQAPIEGTVDVDGDRKRRRRLFEDSEEEGKIFNTVKIERDLLRDGWPDFCSRLSEEEHHHFFRGQWHRHKGHQHRPDAILQDLEVSTFDDVWQAINGARETWGTKDRIAGGKVQGLFHKFCEALDSHKAIFEVIPSKDKYVSVFCGSLKMLIGASVNHVKYAEELSRALDEISDKMDLVITMTGIMNTVQMRKQVSKLYATMFRFLREALKWYSARSTTKARLSFNESLYDTLVQHITDIRQTSEHIFQLAQTSGLAEGREARLVVEETNARVSGVTQKLAETNLSQAHQIENLQRKLEAAERNNQAINDKQRRTKLGRDMALTLEQMFQDQRVNEISLRKIQAQQQQRVIFEISSFVQQTVEKQPALGSPRLSCNGTFVEDVRRSSEHLSRHVIGMRGTSLLVDQHATCTSTEVAHHLYEWTVGASSQLLWLAAPDTESMPSELSRVAGSAIYAATRLGIPVISHACLRGSLGNPDLSPEESGMIGLVYSLMQQMLEQVAGGLSDPAPMLERIMRLDGTVETWKFALEILRDLLAAAPALLLCIIDGLDDLDYRSASELCDQFLITLWQPLSNTEKVFKILLTTCGTSEAMAREIPQDFLHMVEFDKKNQGEDEIDGDFPLEFSTSLPSQE</sequence>
<dbReference type="Proteomes" id="UP000800200">
    <property type="component" value="Unassembled WGS sequence"/>
</dbReference>